<accession>A0AAV6YPK4</accession>
<keyword evidence="2" id="KW-1185">Reference proteome</keyword>
<reference evidence="1" key="1">
    <citation type="thesis" date="2020" institute="ProQuest LLC" country="789 East Eisenhower Parkway, Ann Arbor, MI, USA">
        <title>Comparative Genomics and Chromosome Evolution.</title>
        <authorList>
            <person name="Mudd A.B."/>
        </authorList>
    </citation>
    <scope>NUCLEOTIDE SEQUENCE</scope>
    <source>
        <strain evidence="1">237g6f4</strain>
        <tissue evidence="1">Blood</tissue>
    </source>
</reference>
<evidence type="ECO:0000313" key="1">
    <source>
        <dbReference type="EMBL" id="KAG8538586.1"/>
    </source>
</evidence>
<dbReference type="EMBL" id="WNYA01020010">
    <property type="protein sequence ID" value="KAG8538586.1"/>
    <property type="molecule type" value="Genomic_DNA"/>
</dbReference>
<evidence type="ECO:0008006" key="3">
    <source>
        <dbReference type="Google" id="ProtNLM"/>
    </source>
</evidence>
<organism evidence="1 2">
    <name type="scientific">Engystomops pustulosus</name>
    <name type="common">Tungara frog</name>
    <name type="synonym">Physalaemus pustulosus</name>
    <dbReference type="NCBI Taxonomy" id="76066"/>
    <lineage>
        <taxon>Eukaryota</taxon>
        <taxon>Metazoa</taxon>
        <taxon>Chordata</taxon>
        <taxon>Craniata</taxon>
        <taxon>Vertebrata</taxon>
        <taxon>Euteleostomi</taxon>
        <taxon>Amphibia</taxon>
        <taxon>Batrachia</taxon>
        <taxon>Anura</taxon>
        <taxon>Neobatrachia</taxon>
        <taxon>Hyloidea</taxon>
        <taxon>Leptodactylidae</taxon>
        <taxon>Leiuperinae</taxon>
        <taxon>Engystomops</taxon>
    </lineage>
</organism>
<evidence type="ECO:0000313" key="2">
    <source>
        <dbReference type="Proteomes" id="UP000824782"/>
    </source>
</evidence>
<name>A0AAV6YPK4_ENGPU</name>
<dbReference type="AlphaFoldDB" id="A0AAV6YPK4"/>
<sequence length="87" mass="9418">MVGLCGGRGWSGWMVRLCSGLCGPGGWWGSVVGSQLGFWVALHFAMNISPARMNNAGAWRGDIPLISQHRAGIWAHHTHGRATQKIH</sequence>
<protein>
    <recommendedName>
        <fullName evidence="3">Secreted protein</fullName>
    </recommendedName>
</protein>
<dbReference type="Proteomes" id="UP000824782">
    <property type="component" value="Unassembled WGS sequence"/>
</dbReference>
<gene>
    <name evidence="1" type="ORF">GDO81_022401</name>
</gene>
<comment type="caution">
    <text evidence="1">The sequence shown here is derived from an EMBL/GenBank/DDBJ whole genome shotgun (WGS) entry which is preliminary data.</text>
</comment>
<proteinExistence type="predicted"/>